<reference evidence="4" key="1">
    <citation type="journal article" date="2019" name="Int. J. Syst. Evol. Microbiol.">
        <title>The Global Catalogue of Microorganisms (GCM) 10K type strain sequencing project: providing services to taxonomists for standard genome sequencing and annotation.</title>
        <authorList>
            <consortium name="The Broad Institute Genomics Platform"/>
            <consortium name="The Broad Institute Genome Sequencing Center for Infectious Disease"/>
            <person name="Wu L."/>
            <person name="Ma J."/>
        </authorList>
    </citation>
    <scope>NUCLEOTIDE SEQUENCE [LARGE SCALE GENOMIC DNA]</scope>
    <source>
        <strain evidence="4">JCM 32304</strain>
    </source>
</reference>
<dbReference type="CDD" id="cd00077">
    <property type="entry name" value="HDc"/>
    <property type="match status" value="1"/>
</dbReference>
<feature type="transmembrane region" description="Helical" evidence="1">
    <location>
        <begin position="25"/>
        <end position="47"/>
    </location>
</feature>
<feature type="transmembrane region" description="Helical" evidence="1">
    <location>
        <begin position="54"/>
        <end position="76"/>
    </location>
</feature>
<keyword evidence="1" id="KW-1133">Transmembrane helix</keyword>
<evidence type="ECO:0000313" key="3">
    <source>
        <dbReference type="EMBL" id="GGP39014.1"/>
    </source>
</evidence>
<dbReference type="Pfam" id="PF13487">
    <property type="entry name" value="HD_5"/>
    <property type="match status" value="1"/>
</dbReference>
<dbReference type="PROSITE" id="PS51832">
    <property type="entry name" value="HD_GYP"/>
    <property type="match status" value="1"/>
</dbReference>
<dbReference type="Proteomes" id="UP000654367">
    <property type="component" value="Unassembled WGS sequence"/>
</dbReference>
<dbReference type="SUPFAM" id="SSF109604">
    <property type="entry name" value="HD-domain/PDEase-like"/>
    <property type="match status" value="1"/>
</dbReference>
<evidence type="ECO:0000313" key="4">
    <source>
        <dbReference type="Proteomes" id="UP000654367"/>
    </source>
</evidence>
<dbReference type="RefSeq" id="WP_188916510.1">
    <property type="nucleotide sequence ID" value="NZ_BMQV01000001.1"/>
</dbReference>
<dbReference type="InterPro" id="IPR052020">
    <property type="entry name" value="Cyclic_di-GMP/3'3'-cGAMP_PDE"/>
</dbReference>
<dbReference type="InterPro" id="IPR003607">
    <property type="entry name" value="HD/PDEase_dom"/>
</dbReference>
<accession>A0ABQ2Q159</accession>
<feature type="transmembrane region" description="Helical" evidence="1">
    <location>
        <begin position="82"/>
        <end position="113"/>
    </location>
</feature>
<dbReference type="PANTHER" id="PTHR45228:SF5">
    <property type="entry name" value="CYCLIC DI-GMP PHOSPHODIESTERASE VC_1348-RELATED"/>
    <property type="match status" value="1"/>
</dbReference>
<dbReference type="Gene3D" id="1.10.3210.10">
    <property type="entry name" value="Hypothetical protein af1432"/>
    <property type="match status" value="1"/>
</dbReference>
<keyword evidence="1" id="KW-0812">Transmembrane</keyword>
<feature type="domain" description="HD-GYP" evidence="2">
    <location>
        <begin position="194"/>
        <end position="404"/>
    </location>
</feature>
<proteinExistence type="predicted"/>
<comment type="caution">
    <text evidence="3">The sequence shown here is derived from an EMBL/GenBank/DDBJ whole genome shotgun (WGS) entry which is preliminary data.</text>
</comment>
<name>A0ABQ2Q159_9GAMM</name>
<evidence type="ECO:0000256" key="1">
    <source>
        <dbReference type="SAM" id="Phobius"/>
    </source>
</evidence>
<keyword evidence="4" id="KW-1185">Reference proteome</keyword>
<feature type="transmembrane region" description="Helical" evidence="1">
    <location>
        <begin position="160"/>
        <end position="184"/>
    </location>
</feature>
<dbReference type="EMBL" id="BMQV01000001">
    <property type="protein sequence ID" value="GGP39014.1"/>
    <property type="molecule type" value="Genomic_DNA"/>
</dbReference>
<dbReference type="InterPro" id="IPR048437">
    <property type="entry name" value="MASE11"/>
</dbReference>
<evidence type="ECO:0000259" key="2">
    <source>
        <dbReference type="PROSITE" id="PS51832"/>
    </source>
</evidence>
<gene>
    <name evidence="3" type="ORF">GCM10009409_02500</name>
</gene>
<organism evidence="3 4">
    <name type="scientific">Shewanella saliphila</name>
    <dbReference type="NCBI Taxonomy" id="2282698"/>
    <lineage>
        <taxon>Bacteria</taxon>
        <taxon>Pseudomonadati</taxon>
        <taxon>Pseudomonadota</taxon>
        <taxon>Gammaproteobacteria</taxon>
        <taxon>Alteromonadales</taxon>
        <taxon>Shewanellaceae</taxon>
        <taxon>Shewanella</taxon>
    </lineage>
</organism>
<keyword evidence="1" id="KW-0472">Membrane</keyword>
<sequence>MSSSLAAEIIQLELDDALPVWRHTIFMRLFTILAIICIPVYITSVYVCIKEGIWFMAVFDSLAYGLLLFVLFYPNLPDSVRYLFGCYLSFLIGAGFLVVLGPSGAGFFWLFAFPPLTSILLGEKSAITAQIVNVVFLLGLGAAYHLQWLDWPVMEHFSTLIWYVVVINFIVTCAIVTQSTSYLLGKLSQSLQSTIASRQATVIGLAKLAEYRDNDTGAHLIRMQQYANMLAKQRLEDEQVPEELTDAFIQEISLSSILHDIGKVGIADHILLKPGRLTPEEFEHIKAHPVMGAKVLDSLLKYAPKCEFLLMGRDIAGGHHEKWDGSGYPKGLKGEVIPLSARIVALVDVYDALTSPRCYKRPFTHEEAIGIIMDGRGKHFDPALVDSFMLIEQQFAELSHASLAHYSANYQQDNQ</sequence>
<feature type="transmembrane region" description="Helical" evidence="1">
    <location>
        <begin position="125"/>
        <end position="148"/>
    </location>
</feature>
<dbReference type="InterPro" id="IPR037522">
    <property type="entry name" value="HD_GYP_dom"/>
</dbReference>
<dbReference type="SMART" id="SM00471">
    <property type="entry name" value="HDc"/>
    <property type="match status" value="1"/>
</dbReference>
<protein>
    <submittedName>
        <fullName evidence="3">Metal-dependent phosphohydrolase</fullName>
    </submittedName>
</protein>
<dbReference type="PANTHER" id="PTHR45228">
    <property type="entry name" value="CYCLIC DI-GMP PHOSPHODIESTERASE TM_0186-RELATED"/>
    <property type="match status" value="1"/>
</dbReference>
<dbReference type="Pfam" id="PF20969">
    <property type="entry name" value="MASE11"/>
    <property type="match status" value="1"/>
</dbReference>